<dbReference type="Proteomes" id="UP001500635">
    <property type="component" value="Unassembled WGS sequence"/>
</dbReference>
<organism evidence="12 13">
    <name type="scientific">Tsukamurella soli</name>
    <dbReference type="NCBI Taxonomy" id="644556"/>
    <lineage>
        <taxon>Bacteria</taxon>
        <taxon>Bacillati</taxon>
        <taxon>Actinomycetota</taxon>
        <taxon>Actinomycetes</taxon>
        <taxon>Mycobacteriales</taxon>
        <taxon>Tsukamurellaceae</taxon>
        <taxon>Tsukamurella</taxon>
    </lineage>
</organism>
<feature type="transmembrane region" description="Helical" evidence="10">
    <location>
        <begin position="58"/>
        <end position="91"/>
    </location>
</feature>
<dbReference type="InterPro" id="IPR050095">
    <property type="entry name" value="ECF_ABC_transporter_ATP-bd"/>
</dbReference>
<dbReference type="InterPro" id="IPR003439">
    <property type="entry name" value="ABC_transporter-like_ATP-bd"/>
</dbReference>
<dbReference type="Pfam" id="PF09991">
    <property type="entry name" value="DUF2232"/>
    <property type="match status" value="1"/>
</dbReference>
<name>A0ABP8J0S9_9ACTN</name>
<comment type="caution">
    <text evidence="12">The sequence shown here is derived from an EMBL/GenBank/DDBJ whole genome shotgun (WGS) entry which is preliminary data.</text>
</comment>
<keyword evidence="13" id="KW-1185">Reference proteome</keyword>
<dbReference type="PROSITE" id="PS00211">
    <property type="entry name" value="ABC_TRANSPORTER_1"/>
    <property type="match status" value="2"/>
</dbReference>
<evidence type="ECO:0000256" key="3">
    <source>
        <dbReference type="ARBA" id="ARBA00022448"/>
    </source>
</evidence>
<dbReference type="InterPro" id="IPR015856">
    <property type="entry name" value="ABC_transpr_CbiO/EcfA_su"/>
</dbReference>
<feature type="domain" description="ABC transporter" evidence="11">
    <location>
        <begin position="226"/>
        <end position="445"/>
    </location>
</feature>
<feature type="transmembrane region" description="Helical" evidence="10">
    <location>
        <begin position="695"/>
        <end position="712"/>
    </location>
</feature>
<dbReference type="PANTHER" id="PTHR43553:SF24">
    <property type="entry name" value="ENERGY-COUPLING FACTOR TRANSPORTER ATP-BINDING PROTEIN ECFA1"/>
    <property type="match status" value="1"/>
</dbReference>
<accession>A0ABP8J0S9</accession>
<sequence>MSRRAGARQIAEAAALADVGAVLCLIAQVFPIAGGLALAACFPFAVVGLRHRLRTIGIALAAGAVIAFVLGGTSTVTATVAAAAVGGLVGVSIRRRWSQPTLLALTVPVLALPAGAAALVGLAALPGLREVAFKTTRSTWTGAARLLTGAGLGTPADAATAVLDWSIRNWPIAVPLLVVVAVVLGVWLVRASMGHALVAALRVLPRGGSALDTVIDSGAPPGPVPVAVRDVRVRFGEHTALQIDRFDLAPGELVSVTGRNGAGKSTLARVVAGVPPTAGTVVRPGPAGLGAPGGTAIVFQRPESQVLGVRVADDLWFGRIPGPGTDVDGLLARVGLAGMQERETVALSGGQLQRLAIASALAREPALLISDESTAMLDTRGRADVMALYQRVAAEGTAVLHITHHEAEARAGDRVVTVGPASAAAAQTPASEPPHGVRRRRGSPTGTLVLDGVGYVRDGGTPWDRPVLSGVDLTVLGGTATAVIGENGAGKSTLAWLMAGLLKPTAGTVTVDGEPVADGAVRIAVQHARLQVLRATVGRDVADAAGLGDPTDPTGPDGLAVRRALRRVGLDPDAFVDRRADELSGGEQRRVVLAGLLAGSGDGAGPRVLVLDEPLAGLDAAATTAMIAALRSVKASGTTLVIVTHDLPGLGELVDGVYEVRRSTAAPSPRRARHGRPDMSAVLGRPLPHPTPAHRVWVGTKLAVLAAMGVVIGVWTDWWVIGASAVLLAGWFALAGAPWRAVPRLPRLFGTFALISLVLTGIGSGATTARLLGVTVNLSGVDVLARGLAATLLSLAAALLFCWTTPLGQLPGFLQQCLDRFGRLGRASVATATAVALAVRLGPLVLSEVQTMWRLAQQRRRVVRRGRRRGRRRHHMDLEDLFEMLTLTTVQSCRRAGELADAIASRGGIGAVARPADGPTRLDILVALAAAAVLGVGVALGLTLPGMVN</sequence>
<feature type="transmembrane region" description="Helical" evidence="10">
    <location>
        <begin position="21"/>
        <end position="46"/>
    </location>
</feature>
<evidence type="ECO:0000313" key="12">
    <source>
        <dbReference type="EMBL" id="GAA4382504.1"/>
    </source>
</evidence>
<keyword evidence="5" id="KW-0547">Nucleotide-binding</keyword>
<dbReference type="PANTHER" id="PTHR43553">
    <property type="entry name" value="HEAVY METAL TRANSPORTER"/>
    <property type="match status" value="1"/>
</dbReference>
<keyword evidence="6" id="KW-0067">ATP-binding</keyword>
<dbReference type="EMBL" id="BAABFR010000001">
    <property type="protein sequence ID" value="GAA4382504.1"/>
    <property type="molecule type" value="Genomic_DNA"/>
</dbReference>
<evidence type="ECO:0000256" key="1">
    <source>
        <dbReference type="ARBA" id="ARBA00004141"/>
    </source>
</evidence>
<evidence type="ECO:0000256" key="6">
    <source>
        <dbReference type="ARBA" id="ARBA00022840"/>
    </source>
</evidence>
<evidence type="ECO:0000256" key="2">
    <source>
        <dbReference type="ARBA" id="ARBA00005417"/>
    </source>
</evidence>
<dbReference type="CDD" id="cd03225">
    <property type="entry name" value="ABC_cobalt_CbiO_domain1"/>
    <property type="match status" value="2"/>
</dbReference>
<dbReference type="InterPro" id="IPR017871">
    <property type="entry name" value="ABC_transporter-like_CS"/>
</dbReference>
<dbReference type="SUPFAM" id="SSF52540">
    <property type="entry name" value="P-loop containing nucleoside triphosphate hydrolases"/>
    <property type="match status" value="2"/>
</dbReference>
<comment type="similarity">
    <text evidence="2">Belongs to the ABC transporter superfamily.</text>
</comment>
<feature type="transmembrane region" description="Helical" evidence="10">
    <location>
        <begin position="924"/>
        <end position="944"/>
    </location>
</feature>
<reference evidence="13" key="1">
    <citation type="journal article" date="2019" name="Int. J. Syst. Evol. Microbiol.">
        <title>The Global Catalogue of Microorganisms (GCM) 10K type strain sequencing project: providing services to taxonomists for standard genome sequencing and annotation.</title>
        <authorList>
            <consortium name="The Broad Institute Genomics Platform"/>
            <consortium name="The Broad Institute Genome Sequencing Center for Infectious Disease"/>
            <person name="Wu L."/>
            <person name="Ma J."/>
        </authorList>
    </citation>
    <scope>NUCLEOTIDE SEQUENCE [LARGE SCALE GENOMIC DNA]</scope>
    <source>
        <strain evidence="13">JCM 17688</strain>
    </source>
</reference>
<dbReference type="Pfam" id="PF00005">
    <property type="entry name" value="ABC_tran"/>
    <property type="match status" value="2"/>
</dbReference>
<dbReference type="SMART" id="SM00382">
    <property type="entry name" value="AAA"/>
    <property type="match status" value="2"/>
</dbReference>
<evidence type="ECO:0000256" key="9">
    <source>
        <dbReference type="SAM" id="MobiDB-lite"/>
    </source>
</evidence>
<evidence type="ECO:0000256" key="8">
    <source>
        <dbReference type="ARBA" id="ARBA00023136"/>
    </source>
</evidence>
<evidence type="ECO:0000256" key="5">
    <source>
        <dbReference type="ARBA" id="ARBA00022741"/>
    </source>
</evidence>
<feature type="region of interest" description="Disordered" evidence="9">
    <location>
        <begin position="420"/>
        <end position="444"/>
    </location>
</feature>
<dbReference type="InterPro" id="IPR003339">
    <property type="entry name" value="ABC/ECF_trnsptr_transmembrane"/>
</dbReference>
<feature type="transmembrane region" description="Helical" evidence="10">
    <location>
        <begin position="718"/>
        <end position="737"/>
    </location>
</feature>
<evidence type="ECO:0000256" key="4">
    <source>
        <dbReference type="ARBA" id="ARBA00022692"/>
    </source>
</evidence>
<feature type="transmembrane region" description="Helical" evidence="10">
    <location>
        <begin position="783"/>
        <end position="803"/>
    </location>
</feature>
<feature type="transmembrane region" description="Helical" evidence="10">
    <location>
        <begin position="824"/>
        <end position="846"/>
    </location>
</feature>
<evidence type="ECO:0000256" key="7">
    <source>
        <dbReference type="ARBA" id="ARBA00022989"/>
    </source>
</evidence>
<protein>
    <recommendedName>
        <fullName evidence="11">ABC transporter domain-containing protein</fullName>
    </recommendedName>
</protein>
<proteinExistence type="inferred from homology"/>
<feature type="transmembrane region" description="Helical" evidence="10">
    <location>
        <begin position="170"/>
        <end position="189"/>
    </location>
</feature>
<keyword evidence="4 10" id="KW-0812">Transmembrane</keyword>
<keyword evidence="3" id="KW-0813">Transport</keyword>
<dbReference type="InterPro" id="IPR027417">
    <property type="entry name" value="P-loop_NTPase"/>
</dbReference>
<feature type="transmembrane region" description="Helical" evidence="10">
    <location>
        <begin position="749"/>
        <end position="771"/>
    </location>
</feature>
<evidence type="ECO:0000259" key="11">
    <source>
        <dbReference type="PROSITE" id="PS50893"/>
    </source>
</evidence>
<feature type="transmembrane region" description="Helical" evidence="10">
    <location>
        <begin position="103"/>
        <end position="125"/>
    </location>
</feature>
<dbReference type="Gene3D" id="3.40.50.300">
    <property type="entry name" value="P-loop containing nucleotide triphosphate hydrolases"/>
    <property type="match status" value="2"/>
</dbReference>
<dbReference type="Pfam" id="PF02361">
    <property type="entry name" value="CbiQ"/>
    <property type="match status" value="1"/>
</dbReference>
<feature type="domain" description="ABC transporter" evidence="11">
    <location>
        <begin position="448"/>
        <end position="687"/>
    </location>
</feature>
<dbReference type="PROSITE" id="PS50893">
    <property type="entry name" value="ABC_TRANSPORTER_2"/>
    <property type="match status" value="2"/>
</dbReference>
<feature type="compositionally biased region" description="Low complexity" evidence="9">
    <location>
        <begin position="420"/>
        <end position="434"/>
    </location>
</feature>
<evidence type="ECO:0000256" key="10">
    <source>
        <dbReference type="SAM" id="Phobius"/>
    </source>
</evidence>
<gene>
    <name evidence="12" type="ORF">GCM10023147_00270</name>
</gene>
<dbReference type="InterPro" id="IPR018710">
    <property type="entry name" value="DUF2232"/>
</dbReference>
<dbReference type="InterPro" id="IPR003593">
    <property type="entry name" value="AAA+_ATPase"/>
</dbReference>
<keyword evidence="7 10" id="KW-1133">Transmembrane helix</keyword>
<comment type="subcellular location">
    <subcellularLocation>
        <location evidence="1">Membrane</location>
        <topology evidence="1">Multi-pass membrane protein</topology>
    </subcellularLocation>
</comment>
<evidence type="ECO:0000313" key="13">
    <source>
        <dbReference type="Proteomes" id="UP001500635"/>
    </source>
</evidence>
<keyword evidence="8 10" id="KW-0472">Membrane</keyword>